<protein>
    <recommendedName>
        <fullName evidence="3">thiamine phosphate synthase</fullName>
        <ecNumber evidence="3">2.5.1.3</ecNumber>
    </recommendedName>
</protein>
<evidence type="ECO:0000256" key="7">
    <source>
        <dbReference type="ARBA" id="ARBA00022977"/>
    </source>
</evidence>
<dbReference type="Pfam" id="PF02581">
    <property type="entry name" value="TMP-TENI"/>
    <property type="match status" value="1"/>
</dbReference>
<organism evidence="12">
    <name type="scientific">bioreactor metagenome</name>
    <dbReference type="NCBI Taxonomy" id="1076179"/>
    <lineage>
        <taxon>unclassified sequences</taxon>
        <taxon>metagenomes</taxon>
        <taxon>ecological metagenomes</taxon>
    </lineage>
</organism>
<dbReference type="UniPathway" id="UPA00060">
    <property type="reaction ID" value="UER00141"/>
</dbReference>
<dbReference type="InterPro" id="IPR034291">
    <property type="entry name" value="TMP_synthase"/>
</dbReference>
<evidence type="ECO:0000256" key="8">
    <source>
        <dbReference type="ARBA" id="ARBA00047334"/>
    </source>
</evidence>
<dbReference type="EC" id="2.5.1.3" evidence="3"/>
<evidence type="ECO:0000259" key="11">
    <source>
        <dbReference type="Pfam" id="PF02581"/>
    </source>
</evidence>
<keyword evidence="4 12" id="KW-0808">Transferase</keyword>
<dbReference type="EMBL" id="VSSQ01000222">
    <property type="protein sequence ID" value="MPL86476.1"/>
    <property type="molecule type" value="Genomic_DNA"/>
</dbReference>
<sequence length="209" mass="23119">MKNDFGLYLIITNPLLPYKKIAETAVKYNIRYLQLREKSLSDREILKAADEIMEVTDGTGTRFVLNDRADLAYICGADGLHLGQDDISLTYAKTICREKVSVFGLSTHTIEQVDQAVKQKPDYIGFGPVFTTPAKAKPDPVTGTELIAEAVERAGDVPVVAIGGINGENLTRVLDAGARNVCMVRYFMDCMDFEMRVKDTVKILSDYGV</sequence>
<dbReference type="HAMAP" id="MF_00097">
    <property type="entry name" value="TMP_synthase"/>
    <property type="match status" value="1"/>
</dbReference>
<comment type="pathway">
    <text evidence="2">Cofactor biosynthesis; thiamine diphosphate biosynthesis; thiamine phosphate from 4-amino-2-methyl-5-diphosphomethylpyrimidine and 4-methyl-5-(2-phosphoethyl)-thiazole: step 1/1.</text>
</comment>
<evidence type="ECO:0000256" key="1">
    <source>
        <dbReference type="ARBA" id="ARBA00001946"/>
    </source>
</evidence>
<dbReference type="InterPro" id="IPR013785">
    <property type="entry name" value="Aldolase_TIM"/>
</dbReference>
<comment type="catalytic activity">
    <reaction evidence="9">
        <text>2-(2-carboxy-4-methylthiazol-5-yl)ethyl phosphate + 4-amino-2-methyl-5-(diphosphooxymethyl)pyrimidine + 2 H(+) = thiamine phosphate + CO2 + diphosphate</text>
        <dbReference type="Rhea" id="RHEA:47848"/>
        <dbReference type="ChEBI" id="CHEBI:15378"/>
        <dbReference type="ChEBI" id="CHEBI:16526"/>
        <dbReference type="ChEBI" id="CHEBI:33019"/>
        <dbReference type="ChEBI" id="CHEBI:37575"/>
        <dbReference type="ChEBI" id="CHEBI:57841"/>
        <dbReference type="ChEBI" id="CHEBI:62890"/>
        <dbReference type="EC" id="2.5.1.3"/>
    </reaction>
</comment>
<keyword evidence="7" id="KW-0784">Thiamine biosynthesis</keyword>
<evidence type="ECO:0000256" key="9">
    <source>
        <dbReference type="ARBA" id="ARBA00047851"/>
    </source>
</evidence>
<dbReference type="GO" id="GO:0004789">
    <property type="term" value="F:thiamine-phosphate diphosphorylase activity"/>
    <property type="evidence" value="ECO:0007669"/>
    <property type="project" value="UniProtKB-EC"/>
</dbReference>
<evidence type="ECO:0000256" key="4">
    <source>
        <dbReference type="ARBA" id="ARBA00022679"/>
    </source>
</evidence>
<feature type="domain" description="Thiamine phosphate synthase/TenI" evidence="11">
    <location>
        <begin position="8"/>
        <end position="185"/>
    </location>
</feature>
<evidence type="ECO:0000256" key="10">
    <source>
        <dbReference type="ARBA" id="ARBA00047883"/>
    </source>
</evidence>
<dbReference type="InterPro" id="IPR022998">
    <property type="entry name" value="ThiamineP_synth_TenI"/>
</dbReference>
<evidence type="ECO:0000313" key="12">
    <source>
        <dbReference type="EMBL" id="MPL86476.1"/>
    </source>
</evidence>
<dbReference type="GO" id="GO:0009228">
    <property type="term" value="P:thiamine biosynthetic process"/>
    <property type="evidence" value="ECO:0007669"/>
    <property type="project" value="UniProtKB-KW"/>
</dbReference>
<comment type="cofactor">
    <cofactor evidence="1">
        <name>Mg(2+)</name>
        <dbReference type="ChEBI" id="CHEBI:18420"/>
    </cofactor>
</comment>
<dbReference type="AlphaFoldDB" id="A0A644V563"/>
<dbReference type="InterPro" id="IPR036206">
    <property type="entry name" value="ThiamineP_synth_sf"/>
</dbReference>
<dbReference type="PANTHER" id="PTHR20857:SF15">
    <property type="entry name" value="THIAMINE-PHOSPHATE SYNTHASE"/>
    <property type="match status" value="1"/>
</dbReference>
<comment type="caution">
    <text evidence="12">The sequence shown here is derived from an EMBL/GenBank/DDBJ whole genome shotgun (WGS) entry which is preliminary data.</text>
</comment>
<dbReference type="SUPFAM" id="SSF51391">
    <property type="entry name" value="Thiamin phosphate synthase"/>
    <property type="match status" value="1"/>
</dbReference>
<dbReference type="PANTHER" id="PTHR20857">
    <property type="entry name" value="THIAMINE-PHOSPHATE PYROPHOSPHORYLASE"/>
    <property type="match status" value="1"/>
</dbReference>
<keyword evidence="6" id="KW-0460">Magnesium</keyword>
<dbReference type="GO" id="GO:0005737">
    <property type="term" value="C:cytoplasm"/>
    <property type="evidence" value="ECO:0007669"/>
    <property type="project" value="TreeGrafter"/>
</dbReference>
<dbReference type="Gene3D" id="3.20.20.70">
    <property type="entry name" value="Aldolase class I"/>
    <property type="match status" value="1"/>
</dbReference>
<comment type="catalytic activity">
    <reaction evidence="10">
        <text>2-[(2R,5Z)-2-carboxy-4-methylthiazol-5(2H)-ylidene]ethyl phosphate + 4-amino-2-methyl-5-(diphosphooxymethyl)pyrimidine + 2 H(+) = thiamine phosphate + CO2 + diphosphate</text>
        <dbReference type="Rhea" id="RHEA:47844"/>
        <dbReference type="ChEBI" id="CHEBI:15378"/>
        <dbReference type="ChEBI" id="CHEBI:16526"/>
        <dbReference type="ChEBI" id="CHEBI:33019"/>
        <dbReference type="ChEBI" id="CHEBI:37575"/>
        <dbReference type="ChEBI" id="CHEBI:57841"/>
        <dbReference type="ChEBI" id="CHEBI:62899"/>
        <dbReference type="EC" id="2.5.1.3"/>
    </reaction>
</comment>
<name>A0A644V563_9ZZZZ</name>
<accession>A0A644V563</accession>
<dbReference type="GO" id="GO:0046872">
    <property type="term" value="F:metal ion binding"/>
    <property type="evidence" value="ECO:0007669"/>
    <property type="project" value="UniProtKB-KW"/>
</dbReference>
<keyword evidence="5" id="KW-0479">Metal-binding</keyword>
<dbReference type="CDD" id="cd00564">
    <property type="entry name" value="TMP_TenI"/>
    <property type="match status" value="1"/>
</dbReference>
<reference evidence="12" key="1">
    <citation type="submission" date="2019-08" db="EMBL/GenBank/DDBJ databases">
        <authorList>
            <person name="Kucharzyk K."/>
            <person name="Murdoch R.W."/>
            <person name="Higgins S."/>
            <person name="Loffler F."/>
        </authorList>
    </citation>
    <scope>NUCLEOTIDE SEQUENCE</scope>
</reference>
<evidence type="ECO:0000256" key="3">
    <source>
        <dbReference type="ARBA" id="ARBA00012830"/>
    </source>
</evidence>
<comment type="catalytic activity">
    <reaction evidence="8">
        <text>4-methyl-5-(2-phosphooxyethyl)-thiazole + 4-amino-2-methyl-5-(diphosphooxymethyl)pyrimidine + H(+) = thiamine phosphate + diphosphate</text>
        <dbReference type="Rhea" id="RHEA:22328"/>
        <dbReference type="ChEBI" id="CHEBI:15378"/>
        <dbReference type="ChEBI" id="CHEBI:33019"/>
        <dbReference type="ChEBI" id="CHEBI:37575"/>
        <dbReference type="ChEBI" id="CHEBI:57841"/>
        <dbReference type="ChEBI" id="CHEBI:58296"/>
        <dbReference type="EC" id="2.5.1.3"/>
    </reaction>
</comment>
<dbReference type="NCBIfam" id="TIGR00693">
    <property type="entry name" value="thiE"/>
    <property type="match status" value="1"/>
</dbReference>
<evidence type="ECO:0000256" key="5">
    <source>
        <dbReference type="ARBA" id="ARBA00022723"/>
    </source>
</evidence>
<evidence type="ECO:0000256" key="2">
    <source>
        <dbReference type="ARBA" id="ARBA00005165"/>
    </source>
</evidence>
<evidence type="ECO:0000256" key="6">
    <source>
        <dbReference type="ARBA" id="ARBA00022842"/>
    </source>
</evidence>
<gene>
    <name evidence="12" type="primary">thiE_14</name>
    <name evidence="12" type="ORF">SDC9_32457</name>
</gene>
<dbReference type="GO" id="GO:0009229">
    <property type="term" value="P:thiamine diphosphate biosynthetic process"/>
    <property type="evidence" value="ECO:0007669"/>
    <property type="project" value="UniProtKB-UniPathway"/>
</dbReference>
<proteinExistence type="inferred from homology"/>